<dbReference type="EMBL" id="MN079206">
    <property type="protein sequence ID" value="QEA07141.1"/>
    <property type="molecule type" value="Genomic_DNA"/>
</dbReference>
<dbReference type="PROSITE" id="PS50110">
    <property type="entry name" value="RESPONSE_REGULATORY"/>
    <property type="match status" value="1"/>
</dbReference>
<dbReference type="Pfam" id="PF00072">
    <property type="entry name" value="Response_reg"/>
    <property type="match status" value="1"/>
</dbReference>
<sequence length="219" mass="23854">MRILLVEDDASLGTAVVDQLAADGHAVDRVDHLCRARPALAAVAYDLCLLDLMLPDGDGLTLLGELRGRGERLAVIILTARDQISDRIRGLRAGADDYLVKPFDLAELSARVLAVGRRSAGDAGPRIEVAGVVIDEAARTVHRDGEPVRLTQREWALLEALAHNRGRVLSRGQLEDRLYAFGAEVESNTIEVYISRLRKKLGAGLIATERGLGYRMVRS</sequence>
<dbReference type="CDD" id="cd00383">
    <property type="entry name" value="trans_reg_C"/>
    <property type="match status" value="1"/>
</dbReference>
<dbReference type="InterPro" id="IPR036388">
    <property type="entry name" value="WH-like_DNA-bd_sf"/>
</dbReference>
<dbReference type="PANTHER" id="PTHR48111">
    <property type="entry name" value="REGULATOR OF RPOS"/>
    <property type="match status" value="1"/>
</dbReference>
<dbReference type="Pfam" id="PF00486">
    <property type="entry name" value="Trans_reg_C"/>
    <property type="match status" value="1"/>
</dbReference>
<evidence type="ECO:0000256" key="3">
    <source>
        <dbReference type="ARBA" id="ARBA00023163"/>
    </source>
</evidence>
<name>A0A5B8REU4_9ZZZZ</name>
<dbReference type="PANTHER" id="PTHR48111:SF67">
    <property type="entry name" value="TRANSCRIPTIONAL REGULATORY PROTEIN TCTD"/>
    <property type="match status" value="1"/>
</dbReference>
<dbReference type="GO" id="GO:0006355">
    <property type="term" value="P:regulation of DNA-templated transcription"/>
    <property type="evidence" value="ECO:0007669"/>
    <property type="project" value="InterPro"/>
</dbReference>
<dbReference type="SMART" id="SM00862">
    <property type="entry name" value="Trans_reg_C"/>
    <property type="match status" value="1"/>
</dbReference>
<dbReference type="PROSITE" id="PS51755">
    <property type="entry name" value="OMPR_PHOB"/>
    <property type="match status" value="1"/>
</dbReference>
<reference evidence="6" key="1">
    <citation type="submission" date="2019-06" db="EMBL/GenBank/DDBJ databases">
        <authorList>
            <person name="Murdoch R.W."/>
            <person name="Fathepure B."/>
        </authorList>
    </citation>
    <scope>NUCLEOTIDE SEQUENCE</scope>
</reference>
<proteinExistence type="predicted"/>
<evidence type="ECO:0000256" key="2">
    <source>
        <dbReference type="ARBA" id="ARBA00023125"/>
    </source>
</evidence>
<dbReference type="AlphaFoldDB" id="A0A5B8REU4"/>
<dbReference type="Gene3D" id="3.40.50.2300">
    <property type="match status" value="1"/>
</dbReference>
<dbReference type="InterPro" id="IPR039420">
    <property type="entry name" value="WalR-like"/>
</dbReference>
<evidence type="ECO:0000259" key="4">
    <source>
        <dbReference type="PROSITE" id="PS50110"/>
    </source>
</evidence>
<evidence type="ECO:0000256" key="1">
    <source>
        <dbReference type="ARBA" id="ARBA00023015"/>
    </source>
</evidence>
<dbReference type="SMART" id="SM00448">
    <property type="entry name" value="REC"/>
    <property type="match status" value="1"/>
</dbReference>
<accession>A0A5B8REU4</accession>
<dbReference type="InterPro" id="IPR011006">
    <property type="entry name" value="CheY-like_superfamily"/>
</dbReference>
<dbReference type="Gene3D" id="1.10.10.10">
    <property type="entry name" value="Winged helix-like DNA-binding domain superfamily/Winged helix DNA-binding domain"/>
    <property type="match status" value="1"/>
</dbReference>
<feature type="domain" description="OmpR/PhoB-type" evidence="5">
    <location>
        <begin position="124"/>
        <end position="218"/>
    </location>
</feature>
<keyword evidence="3" id="KW-0804">Transcription</keyword>
<keyword evidence="2" id="KW-0238">DNA-binding</keyword>
<evidence type="ECO:0000313" key="6">
    <source>
        <dbReference type="EMBL" id="QEA07141.1"/>
    </source>
</evidence>
<feature type="domain" description="Response regulatory" evidence="4">
    <location>
        <begin position="2"/>
        <end position="116"/>
    </location>
</feature>
<dbReference type="Gene3D" id="6.10.250.690">
    <property type="match status" value="1"/>
</dbReference>
<dbReference type="GO" id="GO:0000976">
    <property type="term" value="F:transcription cis-regulatory region binding"/>
    <property type="evidence" value="ECO:0007669"/>
    <property type="project" value="TreeGrafter"/>
</dbReference>
<protein>
    <submittedName>
        <fullName evidence="6">Transcriptional regulatory protein QseB</fullName>
    </submittedName>
</protein>
<evidence type="ECO:0000259" key="5">
    <source>
        <dbReference type="PROSITE" id="PS51755"/>
    </source>
</evidence>
<dbReference type="SUPFAM" id="SSF52172">
    <property type="entry name" value="CheY-like"/>
    <property type="match status" value="1"/>
</dbReference>
<dbReference type="InterPro" id="IPR001789">
    <property type="entry name" value="Sig_transdc_resp-reg_receiver"/>
</dbReference>
<dbReference type="InterPro" id="IPR001867">
    <property type="entry name" value="OmpR/PhoB-type_DNA-bd"/>
</dbReference>
<organism evidence="6">
    <name type="scientific">uncultured organism</name>
    <dbReference type="NCBI Taxonomy" id="155900"/>
    <lineage>
        <taxon>unclassified sequences</taxon>
        <taxon>environmental samples</taxon>
    </lineage>
</organism>
<dbReference type="GO" id="GO:0032993">
    <property type="term" value="C:protein-DNA complex"/>
    <property type="evidence" value="ECO:0007669"/>
    <property type="project" value="TreeGrafter"/>
</dbReference>
<dbReference type="GO" id="GO:0000156">
    <property type="term" value="F:phosphorelay response regulator activity"/>
    <property type="evidence" value="ECO:0007669"/>
    <property type="project" value="TreeGrafter"/>
</dbReference>
<keyword evidence="1" id="KW-0805">Transcription regulation</keyword>
<gene>
    <name evidence="6" type="primary">qseB_2</name>
    <name evidence="6" type="ORF">KBTEX_03486</name>
</gene>